<dbReference type="AlphaFoldDB" id="A0A328PU96"/>
<feature type="region of interest" description="Disordered" evidence="1">
    <location>
        <begin position="216"/>
        <end position="238"/>
    </location>
</feature>
<evidence type="ECO:0000313" key="2">
    <source>
        <dbReference type="EMBL" id="RAO94991.1"/>
    </source>
</evidence>
<dbReference type="Proteomes" id="UP000249762">
    <property type="component" value="Unassembled WGS sequence"/>
</dbReference>
<protein>
    <submittedName>
        <fullName evidence="2">Uncharacterized protein</fullName>
    </submittedName>
</protein>
<evidence type="ECO:0000313" key="3">
    <source>
        <dbReference type="Proteomes" id="UP000249762"/>
    </source>
</evidence>
<organism evidence="2 3">
    <name type="scientific">Mycoplasma wenyonii</name>
    <dbReference type="NCBI Taxonomy" id="65123"/>
    <lineage>
        <taxon>Bacteria</taxon>
        <taxon>Bacillati</taxon>
        <taxon>Mycoplasmatota</taxon>
        <taxon>Mollicutes</taxon>
        <taxon>Mycoplasmataceae</taxon>
        <taxon>Mycoplasma</taxon>
    </lineage>
</organism>
<dbReference type="RefSeq" id="WP_112665519.1">
    <property type="nucleotide sequence ID" value="NZ_QKVO01000007.1"/>
</dbReference>
<dbReference type="OrthoDB" id="402401at2"/>
<accession>A0A328PU96</accession>
<reference evidence="3" key="1">
    <citation type="submission" date="2018-06" db="EMBL/GenBank/DDBJ databases">
        <authorList>
            <person name="Martinez Ocampo F."/>
            <person name="Quiroz Castaneda R.E."/>
            <person name="Rojas Lopez X."/>
        </authorList>
    </citation>
    <scope>NUCLEOTIDE SEQUENCE [LARGE SCALE GENOMIC DNA]</scope>
    <source>
        <strain evidence="3">INIFAP02</strain>
    </source>
</reference>
<dbReference type="EMBL" id="QKVO01000007">
    <property type="protein sequence ID" value="RAO94991.1"/>
    <property type="molecule type" value="Genomic_DNA"/>
</dbReference>
<gene>
    <name evidence="2" type="ORF">DNK47_02120</name>
</gene>
<keyword evidence="3" id="KW-1185">Reference proteome</keyword>
<evidence type="ECO:0000256" key="1">
    <source>
        <dbReference type="SAM" id="MobiDB-lite"/>
    </source>
</evidence>
<proteinExistence type="predicted"/>
<sequence>MATLVLSTLIKFGLVATTGAAIVVPIALLSKTKNSGTFLTSSHLSEESTRQSQDTVIPIPTEQHASSPAQVVTTGSRGIESPALTTRREEIDKKCFVVPAKSSVGNKLLTCLEGTDVPTTTDENEEYGNSYYLYNPFIENKWTKVEGNLMWNPDNSQISIKLKKNTEKTAGDDGTFVAEGEKWKGISDKETDLLQECALFGNGTTSVPSYRLVCGEDTSEMSRENPKGIPLTPWQLNS</sequence>
<comment type="caution">
    <text evidence="2">The sequence shown here is derived from an EMBL/GenBank/DDBJ whole genome shotgun (WGS) entry which is preliminary data.</text>
</comment>
<name>A0A328PU96_9MOLU</name>